<gene>
    <name evidence="2" type="ORF">C7M84_015979</name>
</gene>
<dbReference type="PRINTS" id="PR00021">
    <property type="entry name" value="PRORICH"/>
</dbReference>
<reference evidence="2 3" key="1">
    <citation type="submission" date="2018-04" db="EMBL/GenBank/DDBJ databases">
        <authorList>
            <person name="Zhang X."/>
            <person name="Yuan J."/>
            <person name="Li F."/>
            <person name="Xiang J."/>
        </authorList>
    </citation>
    <scope>NUCLEOTIDE SEQUENCE [LARGE SCALE GENOMIC DNA]</scope>
    <source>
        <tissue evidence="2">Muscle</tissue>
    </source>
</reference>
<feature type="compositionally biased region" description="Low complexity" evidence="1">
    <location>
        <begin position="200"/>
        <end position="209"/>
    </location>
</feature>
<feature type="compositionally biased region" description="Low complexity" evidence="1">
    <location>
        <begin position="163"/>
        <end position="175"/>
    </location>
</feature>
<evidence type="ECO:0000313" key="3">
    <source>
        <dbReference type="Proteomes" id="UP000283509"/>
    </source>
</evidence>
<feature type="compositionally biased region" description="Pro residues" evidence="1">
    <location>
        <begin position="259"/>
        <end position="309"/>
    </location>
</feature>
<comment type="caution">
    <text evidence="2">The sequence shown here is derived from an EMBL/GenBank/DDBJ whole genome shotgun (WGS) entry which is preliminary data.</text>
</comment>
<feature type="compositionally biased region" description="Pro residues" evidence="1">
    <location>
        <begin position="228"/>
        <end position="243"/>
    </location>
</feature>
<dbReference type="AlphaFoldDB" id="A0A3R7M384"/>
<reference evidence="2 3" key="2">
    <citation type="submission" date="2019-01" db="EMBL/GenBank/DDBJ databases">
        <title>The decoding of complex shrimp genome reveals the adaptation for benthos swimmer, frequently molting mechanism and breeding impact on genome.</title>
        <authorList>
            <person name="Sun Y."/>
            <person name="Gao Y."/>
            <person name="Yu Y."/>
        </authorList>
    </citation>
    <scope>NUCLEOTIDE SEQUENCE [LARGE SCALE GENOMIC DNA]</scope>
    <source>
        <tissue evidence="2">Muscle</tissue>
    </source>
</reference>
<dbReference type="STRING" id="6689.A0A3R7M384"/>
<feature type="compositionally biased region" description="Pro residues" evidence="1">
    <location>
        <begin position="104"/>
        <end position="117"/>
    </location>
</feature>
<name>A0A3R7M384_PENVA</name>
<proteinExistence type="predicted"/>
<feature type="region of interest" description="Disordered" evidence="1">
    <location>
        <begin position="104"/>
        <end position="380"/>
    </location>
</feature>
<keyword evidence="3" id="KW-1185">Reference proteome</keyword>
<dbReference type="Proteomes" id="UP000283509">
    <property type="component" value="Unassembled WGS sequence"/>
</dbReference>
<evidence type="ECO:0000256" key="1">
    <source>
        <dbReference type="SAM" id="MobiDB-lite"/>
    </source>
</evidence>
<dbReference type="EMBL" id="QCYY01002999">
    <property type="protein sequence ID" value="ROT66034.1"/>
    <property type="molecule type" value="Genomic_DNA"/>
</dbReference>
<dbReference type="PRINTS" id="PR01217">
    <property type="entry name" value="PRICHEXTENSN"/>
</dbReference>
<feature type="compositionally biased region" description="Pro residues" evidence="1">
    <location>
        <begin position="176"/>
        <end position="192"/>
    </location>
</feature>
<organism evidence="2 3">
    <name type="scientific">Penaeus vannamei</name>
    <name type="common">Whiteleg shrimp</name>
    <name type="synonym">Litopenaeus vannamei</name>
    <dbReference type="NCBI Taxonomy" id="6689"/>
    <lineage>
        <taxon>Eukaryota</taxon>
        <taxon>Metazoa</taxon>
        <taxon>Ecdysozoa</taxon>
        <taxon>Arthropoda</taxon>
        <taxon>Crustacea</taxon>
        <taxon>Multicrustacea</taxon>
        <taxon>Malacostraca</taxon>
        <taxon>Eumalacostraca</taxon>
        <taxon>Eucarida</taxon>
        <taxon>Decapoda</taxon>
        <taxon>Dendrobranchiata</taxon>
        <taxon>Penaeoidea</taxon>
        <taxon>Penaeidae</taxon>
        <taxon>Penaeus</taxon>
    </lineage>
</organism>
<accession>A0A3R7M384</accession>
<evidence type="ECO:0000313" key="2">
    <source>
        <dbReference type="EMBL" id="ROT66034.1"/>
    </source>
</evidence>
<feature type="compositionally biased region" description="Pro residues" evidence="1">
    <location>
        <begin position="315"/>
        <end position="380"/>
    </location>
</feature>
<protein>
    <submittedName>
        <fullName evidence="2">Uncharacterized protein</fullName>
    </submittedName>
</protein>
<sequence length="463" mass="49038">MSPPAIHCCTPLASQECQLSKLKHSSTHNNKQKSQLNLSPSPPLAQQGIIANNYCQCQTLPLLPRGHNPALLLASATTCPPLPECTTLPRVPCSSPPECHNPALPPTRVPHPAPHRPPSATTLSILPPAPSATTLPSPPRECHNPAPPPPECHNLLPSSHECTTLPLLPPASATTPVPPPPPRVPQPLPSPPRECHNLCPSSLASATTPSPSPPECHNLPSPRECHNPCPPPPPPSATTPAPLPRECHNLCPSSSRVPQPLPLLPPPRVPQPLSLLPPPECHNPCPSSPRVPQPLPPPSRVPQPLPLLPPECHNPAPPPPPECHNPAPPPPPPSATTPAPPPPSATIPAPPPPRVPQPLPPPPPRVPQPLPLLSPRVPQPLPPKVRQPFECVKLGAGKNISSPPLRRALIPFTEPGRSASFVSPQGPARCTARYQGIRQTVYGYAVYCHQNPEAHISVSNYTH</sequence>